<evidence type="ECO:0000259" key="5">
    <source>
        <dbReference type="PROSITE" id="PS01124"/>
    </source>
</evidence>
<dbReference type="PROSITE" id="PS00041">
    <property type="entry name" value="HTH_ARAC_FAMILY_1"/>
    <property type="match status" value="1"/>
</dbReference>
<keyword evidence="2" id="KW-0238">DNA-binding</keyword>
<dbReference type="SUPFAM" id="SSF51215">
    <property type="entry name" value="Regulatory protein AraC"/>
    <property type="match status" value="1"/>
</dbReference>
<dbReference type="InterPro" id="IPR037923">
    <property type="entry name" value="HTH-like"/>
</dbReference>
<dbReference type="EMBL" id="CP049362">
    <property type="protein sequence ID" value="QXX80557.1"/>
    <property type="molecule type" value="Genomic_DNA"/>
</dbReference>
<protein>
    <submittedName>
        <fullName evidence="6">AraC family transcriptional regulator</fullName>
    </submittedName>
</protein>
<evidence type="ECO:0000313" key="7">
    <source>
        <dbReference type="Proteomes" id="UP000826050"/>
    </source>
</evidence>
<name>A0ABX8SX21_9BURK</name>
<dbReference type="InterPro" id="IPR009057">
    <property type="entry name" value="Homeodomain-like_sf"/>
</dbReference>
<evidence type="ECO:0000313" key="6">
    <source>
        <dbReference type="EMBL" id="QXX80557.1"/>
    </source>
</evidence>
<dbReference type="Pfam" id="PF02311">
    <property type="entry name" value="AraC_binding"/>
    <property type="match status" value="1"/>
</dbReference>
<dbReference type="PRINTS" id="PR00032">
    <property type="entry name" value="HTHARAC"/>
</dbReference>
<dbReference type="SUPFAM" id="SSF46689">
    <property type="entry name" value="Homeodomain-like"/>
    <property type="match status" value="2"/>
</dbReference>
<dbReference type="InterPro" id="IPR003313">
    <property type="entry name" value="AraC-bd"/>
</dbReference>
<dbReference type="Proteomes" id="UP000826050">
    <property type="component" value="Chromosome"/>
</dbReference>
<dbReference type="PROSITE" id="PS01124">
    <property type="entry name" value="HTH_ARAC_FAMILY_2"/>
    <property type="match status" value="1"/>
</dbReference>
<dbReference type="InterPro" id="IPR050204">
    <property type="entry name" value="AraC_XylS_family_regulators"/>
</dbReference>
<evidence type="ECO:0000256" key="4">
    <source>
        <dbReference type="ARBA" id="ARBA00023163"/>
    </source>
</evidence>
<dbReference type="SMART" id="SM00342">
    <property type="entry name" value="HTH_ARAC"/>
    <property type="match status" value="1"/>
</dbReference>
<evidence type="ECO:0000256" key="2">
    <source>
        <dbReference type="ARBA" id="ARBA00023125"/>
    </source>
</evidence>
<keyword evidence="3" id="KW-0010">Activator</keyword>
<keyword evidence="4" id="KW-0804">Transcription</keyword>
<proteinExistence type="predicted"/>
<organism evidence="6 7">
    <name type="scientific">Alcaligenes ammonioxydans</name>
    <dbReference type="NCBI Taxonomy" id="2582914"/>
    <lineage>
        <taxon>Bacteria</taxon>
        <taxon>Pseudomonadati</taxon>
        <taxon>Pseudomonadota</taxon>
        <taxon>Betaproteobacteria</taxon>
        <taxon>Burkholderiales</taxon>
        <taxon>Alcaligenaceae</taxon>
        <taxon>Alcaligenes</taxon>
    </lineage>
</organism>
<dbReference type="PANTHER" id="PTHR46796">
    <property type="entry name" value="HTH-TYPE TRANSCRIPTIONAL ACTIVATOR RHAS-RELATED"/>
    <property type="match status" value="1"/>
</dbReference>
<feature type="domain" description="HTH araC/xylS-type" evidence="5">
    <location>
        <begin position="169"/>
        <end position="264"/>
    </location>
</feature>
<dbReference type="InterPro" id="IPR018060">
    <property type="entry name" value="HTH_AraC"/>
</dbReference>
<evidence type="ECO:0000256" key="1">
    <source>
        <dbReference type="ARBA" id="ARBA00023015"/>
    </source>
</evidence>
<dbReference type="RefSeq" id="WP_003800862.1">
    <property type="nucleotide sequence ID" value="NZ_CP049362.1"/>
</dbReference>
<dbReference type="InterPro" id="IPR018062">
    <property type="entry name" value="HTH_AraC-typ_CS"/>
</dbReference>
<reference evidence="6 7" key="1">
    <citation type="submission" date="2020-02" db="EMBL/GenBank/DDBJ databases">
        <title>Partial ammonium oxidation to N2 by heterotrophic bacteria.</title>
        <authorList>
            <person name="Wu M."/>
        </authorList>
    </citation>
    <scope>NUCLEOTIDE SEQUENCE [LARGE SCALE GENOMIC DNA]</scope>
    <source>
        <strain evidence="6 7">HO-1</strain>
    </source>
</reference>
<accession>A0ABX8SX21</accession>
<dbReference type="InterPro" id="IPR020449">
    <property type="entry name" value="Tscrpt_reg_AraC-type_HTH"/>
</dbReference>
<keyword evidence="1" id="KW-0805">Transcription regulation</keyword>
<evidence type="ECO:0000256" key="3">
    <source>
        <dbReference type="ARBA" id="ARBA00023159"/>
    </source>
</evidence>
<sequence>MKTEFWRDPALPYVESRRACDSRVCYQQHSHPTYSIGAVDAGGSIFSGAPGGPVPLAPGSVVLIPAHRSHACNPRPDQTWSYQMLHLDATWLEQLWQESTGFRPKTAEPVRVSHQPSLYAAYCELNTVLFSEASVLNKEAALIDFLLHHWPDQAQLLVPSPPPSPLLQKTLKRWIEGQLATVPLHELAQETGLSRYQLIRAFRRHTGLTPQRWQLNQRVNLARHALREGDGLADIAYRLGFADQSHFQRVFKLYTGVTPGQYRG</sequence>
<dbReference type="Pfam" id="PF12833">
    <property type="entry name" value="HTH_18"/>
    <property type="match status" value="1"/>
</dbReference>
<gene>
    <name evidence="6" type="ORF">FE795_16980</name>
</gene>
<dbReference type="Gene3D" id="1.10.10.60">
    <property type="entry name" value="Homeodomain-like"/>
    <property type="match status" value="2"/>
</dbReference>
<keyword evidence="7" id="KW-1185">Reference proteome</keyword>